<reference evidence="2 3" key="1">
    <citation type="journal article" date="2019" name="Int. J. Syst. Evol. Microbiol.">
        <title>The Global Catalogue of Microorganisms (GCM) 10K type strain sequencing project: providing services to taxonomists for standard genome sequencing and annotation.</title>
        <authorList>
            <consortium name="The Broad Institute Genomics Platform"/>
            <consortium name="The Broad Institute Genome Sequencing Center for Infectious Disease"/>
            <person name="Wu L."/>
            <person name="Ma J."/>
        </authorList>
    </citation>
    <scope>NUCLEOTIDE SEQUENCE [LARGE SCALE GENOMIC DNA]</scope>
    <source>
        <strain evidence="2 3">JCM 6305</strain>
    </source>
</reference>
<evidence type="ECO:0000313" key="3">
    <source>
        <dbReference type="Proteomes" id="UP001501638"/>
    </source>
</evidence>
<sequence length="65" mass="7060">MMNSLSLFEDCPNDRLSGLAGHTEDQVSFLYAARRGLAYNPALATAPQDARTPLSKKSSSNDTWA</sequence>
<evidence type="ECO:0000313" key="2">
    <source>
        <dbReference type="EMBL" id="GAA2442618.1"/>
    </source>
</evidence>
<protein>
    <submittedName>
        <fullName evidence="2">Uncharacterized protein</fullName>
    </submittedName>
</protein>
<dbReference type="EMBL" id="BAAASZ010000020">
    <property type="protein sequence ID" value="GAA2442618.1"/>
    <property type="molecule type" value="Genomic_DNA"/>
</dbReference>
<proteinExistence type="predicted"/>
<dbReference type="Proteomes" id="UP001501638">
    <property type="component" value="Unassembled WGS sequence"/>
</dbReference>
<comment type="caution">
    <text evidence="2">The sequence shown here is derived from an EMBL/GenBank/DDBJ whole genome shotgun (WGS) entry which is preliminary data.</text>
</comment>
<feature type="region of interest" description="Disordered" evidence="1">
    <location>
        <begin position="43"/>
        <end position="65"/>
    </location>
</feature>
<keyword evidence="3" id="KW-1185">Reference proteome</keyword>
<name>A0ABN3JWP2_9ACTN</name>
<organism evidence="2 3">
    <name type="scientific">Streptomyces macrosporus</name>
    <dbReference type="NCBI Taxonomy" id="44032"/>
    <lineage>
        <taxon>Bacteria</taxon>
        <taxon>Bacillati</taxon>
        <taxon>Actinomycetota</taxon>
        <taxon>Actinomycetes</taxon>
        <taxon>Kitasatosporales</taxon>
        <taxon>Streptomycetaceae</taxon>
        <taxon>Streptomyces</taxon>
    </lineage>
</organism>
<feature type="compositionally biased region" description="Polar residues" evidence="1">
    <location>
        <begin position="55"/>
        <end position="65"/>
    </location>
</feature>
<gene>
    <name evidence="2" type="ORF">GCM10010405_27680</name>
</gene>
<accession>A0ABN3JWP2</accession>
<evidence type="ECO:0000256" key="1">
    <source>
        <dbReference type="SAM" id="MobiDB-lite"/>
    </source>
</evidence>